<dbReference type="InterPro" id="IPR050378">
    <property type="entry name" value="Metallo-dep_Hydrolases_sf"/>
</dbReference>
<proteinExistence type="predicted"/>
<dbReference type="InterPro" id="IPR032466">
    <property type="entry name" value="Metal_Hydrolase"/>
</dbReference>
<dbReference type="EC" id="3.5.1.-" evidence="2"/>
<dbReference type="RefSeq" id="WP_282213224.1">
    <property type="nucleotide sequence ID" value="NZ_OX458332.1"/>
</dbReference>
<accession>A0AA35XYY6</accession>
<dbReference type="NCBIfam" id="TIGR03121">
    <property type="entry name" value="one_C_dehyd_A"/>
    <property type="match status" value="1"/>
</dbReference>
<protein>
    <submittedName>
        <fullName evidence="2">Formyltransferase/hydrolase complex Fhc subunit A</fullName>
        <ecNumber evidence="2">3.5.1.-</ecNumber>
    </submittedName>
</protein>
<keyword evidence="2" id="KW-0378">Hydrolase</keyword>
<reference evidence="2" key="1">
    <citation type="submission" date="2023-03" db="EMBL/GenBank/DDBJ databases">
        <authorList>
            <person name="Pearce D."/>
        </authorList>
    </citation>
    <scope>NUCLEOTIDE SEQUENCE</scope>
    <source>
        <strain evidence="2">Mc</strain>
    </source>
</reference>
<dbReference type="InterPro" id="IPR013108">
    <property type="entry name" value="Amidohydro_3"/>
</dbReference>
<dbReference type="PANTHER" id="PTHR11647:SF1">
    <property type="entry name" value="COLLAPSIN RESPONSE MEDIATOR PROTEIN"/>
    <property type="match status" value="1"/>
</dbReference>
<dbReference type="PIRSF" id="PIRSF006453">
    <property type="entry name" value="FwdA"/>
    <property type="match status" value="1"/>
</dbReference>
<dbReference type="InterPro" id="IPR012027">
    <property type="entry name" value="Formylmethanofuran_DH_asu"/>
</dbReference>
<name>A0AA35XYY6_METCP</name>
<dbReference type="Pfam" id="PF07969">
    <property type="entry name" value="Amidohydro_3"/>
    <property type="match status" value="1"/>
</dbReference>
<evidence type="ECO:0000313" key="3">
    <source>
        <dbReference type="Proteomes" id="UP001158598"/>
    </source>
</evidence>
<gene>
    <name evidence="2" type="primary">fhcA</name>
    <name evidence="2" type="ORF">MCNOR_2262</name>
</gene>
<dbReference type="AlphaFoldDB" id="A0AA35XYY6"/>
<feature type="domain" description="Amidohydrolase 3" evidence="1">
    <location>
        <begin position="43"/>
        <end position="508"/>
    </location>
</feature>
<dbReference type="InterPro" id="IPR011059">
    <property type="entry name" value="Metal-dep_hydrolase_composite"/>
</dbReference>
<dbReference type="SUPFAM" id="SSF51556">
    <property type="entry name" value="Metallo-dependent hydrolases"/>
    <property type="match status" value="1"/>
</dbReference>
<sequence>MLTKLSGASVYDPVQGWAGEIRDLYFRDGRVAADPGPDAAIDEVHDLSGHILMAGAIDIHSHIAGGNVNTARVLLPEQHRNSMARWLNPPGLTPSMGFAPSGPALRSPLAPAGLGRTAEWSSADIGHRYARMGYTTVVEPAVLPANALDAHLQMADIPIVDTAGLAILGSDDFLLGLLRGKAGQAQVNDYVAWTLRATRCLGLKVINAGGAAAFKWNVRQFDLDDVVPYYGVSSRQILQTLQRAVCELGIPHPVHVHCNNLGVPGNVETAVATMEAAQGLPMHLAHVQFYGYGKEGAKGFSSGAARLMEAFHRHPNITMDVGQVLFGQTVTVSGDVIAQYDRHGDASPGKWAVWEAECDGAGGVVPYRYRERSFVNTLQWAVGLEIFLLAEDPWRLFFTTDHPNGAPFTAYPELIRLLMDADYRASVMARLDQEALALTLLPHLRREFSLHDVAVMTRAAAARLLGLEDRGHLCPGAIADVAVYRPQADRRAMFADAAWVWKGGRLVVREGAVVDRPAGSALTIEPCYDRRIERDVKAYFDRFYSLSLDHFTVGGVAFEREDAERFRSIRAA</sequence>
<organism evidence="2 3">
    <name type="scientific">Methylococcus capsulatus</name>
    <dbReference type="NCBI Taxonomy" id="414"/>
    <lineage>
        <taxon>Bacteria</taxon>
        <taxon>Pseudomonadati</taxon>
        <taxon>Pseudomonadota</taxon>
        <taxon>Gammaproteobacteria</taxon>
        <taxon>Methylococcales</taxon>
        <taxon>Methylococcaceae</taxon>
        <taxon>Methylococcus</taxon>
    </lineage>
</organism>
<evidence type="ECO:0000313" key="2">
    <source>
        <dbReference type="EMBL" id="CAI8837917.1"/>
    </source>
</evidence>
<evidence type="ECO:0000259" key="1">
    <source>
        <dbReference type="Pfam" id="PF07969"/>
    </source>
</evidence>
<dbReference type="SUPFAM" id="SSF51338">
    <property type="entry name" value="Composite domain of metallo-dependent hydrolases"/>
    <property type="match status" value="2"/>
</dbReference>
<dbReference type="EMBL" id="OX458332">
    <property type="protein sequence ID" value="CAI8837917.1"/>
    <property type="molecule type" value="Genomic_DNA"/>
</dbReference>
<dbReference type="PANTHER" id="PTHR11647">
    <property type="entry name" value="HYDRANTOINASE/DIHYDROPYRIMIDINASE FAMILY MEMBER"/>
    <property type="match status" value="1"/>
</dbReference>
<dbReference type="Proteomes" id="UP001158598">
    <property type="component" value="Chromosome"/>
</dbReference>
<dbReference type="GO" id="GO:0016810">
    <property type="term" value="F:hydrolase activity, acting on carbon-nitrogen (but not peptide) bonds"/>
    <property type="evidence" value="ECO:0007669"/>
    <property type="project" value="InterPro"/>
</dbReference>